<organism evidence="2 3">
    <name type="scientific">Chloebia gouldiae</name>
    <name type="common">Gouldian finch</name>
    <name type="synonym">Erythrura gouldiae</name>
    <dbReference type="NCBI Taxonomy" id="44316"/>
    <lineage>
        <taxon>Eukaryota</taxon>
        <taxon>Metazoa</taxon>
        <taxon>Chordata</taxon>
        <taxon>Craniata</taxon>
        <taxon>Vertebrata</taxon>
        <taxon>Euteleostomi</taxon>
        <taxon>Archelosauria</taxon>
        <taxon>Archosauria</taxon>
        <taxon>Dinosauria</taxon>
        <taxon>Saurischia</taxon>
        <taxon>Theropoda</taxon>
        <taxon>Coelurosauria</taxon>
        <taxon>Aves</taxon>
        <taxon>Neognathae</taxon>
        <taxon>Neoaves</taxon>
        <taxon>Telluraves</taxon>
        <taxon>Australaves</taxon>
        <taxon>Passeriformes</taxon>
        <taxon>Passeroidea</taxon>
        <taxon>Passeridae</taxon>
        <taxon>Chloebia</taxon>
    </lineage>
</organism>
<gene>
    <name evidence="2" type="ORF">DV515_00017412</name>
</gene>
<sequence>KASHTSISMASALPTARVSPDQNQEQKLMLHSPLRTCAELSLQEPVRPRWLKEMHIPACSKSPVGPIGEFSITSAPPAGSLEVSKHHPTRASDFKASLRPIAWHLVSVREDCLGSNAAGG</sequence>
<dbReference type="EMBL" id="QUSF01001087">
    <property type="protein sequence ID" value="RLV71474.1"/>
    <property type="molecule type" value="Genomic_DNA"/>
</dbReference>
<name>A0A3L8QVR1_CHLGU</name>
<reference evidence="2 3" key="1">
    <citation type="journal article" date="2018" name="Proc. R. Soc. B">
        <title>A non-coding region near Follistatin controls head colour polymorphism in the Gouldian finch.</title>
        <authorList>
            <person name="Toomey M.B."/>
            <person name="Marques C.I."/>
            <person name="Andrade P."/>
            <person name="Araujo P.M."/>
            <person name="Sabatino S."/>
            <person name="Gazda M.A."/>
            <person name="Afonso S."/>
            <person name="Lopes R.J."/>
            <person name="Corbo J.C."/>
            <person name="Carneiro M."/>
        </authorList>
    </citation>
    <scope>NUCLEOTIDE SEQUENCE [LARGE SCALE GENOMIC DNA]</scope>
    <source>
        <strain evidence="2">Red01</strain>
        <tissue evidence="2">Muscle</tissue>
    </source>
</reference>
<accession>A0A3L8QVR1</accession>
<dbReference type="Proteomes" id="UP000276834">
    <property type="component" value="Unassembled WGS sequence"/>
</dbReference>
<feature type="non-terminal residue" evidence="2">
    <location>
        <position position="1"/>
    </location>
</feature>
<protein>
    <submittedName>
        <fullName evidence="2">Uncharacterized protein</fullName>
    </submittedName>
</protein>
<feature type="region of interest" description="Disordered" evidence="1">
    <location>
        <begin position="1"/>
        <end position="27"/>
    </location>
</feature>
<evidence type="ECO:0000313" key="2">
    <source>
        <dbReference type="EMBL" id="RLV71474.1"/>
    </source>
</evidence>
<evidence type="ECO:0000256" key="1">
    <source>
        <dbReference type="SAM" id="MobiDB-lite"/>
    </source>
</evidence>
<keyword evidence="3" id="KW-1185">Reference proteome</keyword>
<dbReference type="AlphaFoldDB" id="A0A3L8QVR1"/>
<evidence type="ECO:0000313" key="3">
    <source>
        <dbReference type="Proteomes" id="UP000276834"/>
    </source>
</evidence>
<proteinExistence type="predicted"/>
<comment type="caution">
    <text evidence="2">The sequence shown here is derived from an EMBL/GenBank/DDBJ whole genome shotgun (WGS) entry which is preliminary data.</text>
</comment>